<accession>A0A085NQ63</accession>
<proteinExistence type="predicted"/>
<protein>
    <submittedName>
        <fullName evidence="2">Uncharacterized protein</fullName>
    </submittedName>
</protein>
<reference evidence="2 3" key="1">
    <citation type="journal article" date="2014" name="Nat. Genet.">
        <title>Genome and transcriptome of the porcine whipworm Trichuris suis.</title>
        <authorList>
            <person name="Jex A.R."/>
            <person name="Nejsum P."/>
            <person name="Schwarz E.M."/>
            <person name="Hu L."/>
            <person name="Young N.D."/>
            <person name="Hall R.S."/>
            <person name="Korhonen P.K."/>
            <person name="Liao S."/>
            <person name="Thamsborg S."/>
            <person name="Xia J."/>
            <person name="Xu P."/>
            <person name="Wang S."/>
            <person name="Scheerlinck J.P."/>
            <person name="Hofmann A."/>
            <person name="Sternberg P.W."/>
            <person name="Wang J."/>
            <person name="Gasser R.B."/>
        </authorList>
    </citation>
    <scope>NUCLEOTIDE SEQUENCE [LARGE SCALE GENOMIC DNA]</scope>
    <source>
        <strain evidence="2">DCEP-RM93F</strain>
        <strain evidence="1">DCEP-RM93M</strain>
    </source>
</reference>
<dbReference type="Proteomes" id="UP000030764">
    <property type="component" value="Unassembled WGS sequence"/>
</dbReference>
<dbReference type="EMBL" id="KL363213">
    <property type="protein sequence ID" value="KFD53817.1"/>
    <property type="molecule type" value="Genomic_DNA"/>
</dbReference>
<sequence>MTLRAITKLMVGKVEEFHGILRPSMACVQLSRIPFRLPEKKVDLLRSFDEITNVVGKHFVNLFLQPLLNVYVLGKKPCGESHCRT</sequence>
<gene>
    <name evidence="1" type="ORF">M513_05323</name>
    <name evidence="2" type="ORF">M514_05323</name>
</gene>
<organism evidence="2">
    <name type="scientific">Trichuris suis</name>
    <name type="common">pig whipworm</name>
    <dbReference type="NCBI Taxonomy" id="68888"/>
    <lineage>
        <taxon>Eukaryota</taxon>
        <taxon>Metazoa</taxon>
        <taxon>Ecdysozoa</taxon>
        <taxon>Nematoda</taxon>
        <taxon>Enoplea</taxon>
        <taxon>Dorylaimia</taxon>
        <taxon>Trichinellida</taxon>
        <taxon>Trichuridae</taxon>
        <taxon>Trichuris</taxon>
    </lineage>
</organism>
<dbReference type="Proteomes" id="UP000030758">
    <property type="component" value="Unassembled WGS sequence"/>
</dbReference>
<dbReference type="EMBL" id="KL367481">
    <property type="protein sequence ID" value="KFD71609.1"/>
    <property type="molecule type" value="Genomic_DNA"/>
</dbReference>
<evidence type="ECO:0000313" key="1">
    <source>
        <dbReference type="EMBL" id="KFD53817.1"/>
    </source>
</evidence>
<keyword evidence="3" id="KW-1185">Reference proteome</keyword>
<dbReference type="AlphaFoldDB" id="A0A085NQ63"/>
<evidence type="ECO:0000313" key="3">
    <source>
        <dbReference type="Proteomes" id="UP000030764"/>
    </source>
</evidence>
<name>A0A085NQ63_9BILA</name>
<evidence type="ECO:0000313" key="2">
    <source>
        <dbReference type="EMBL" id="KFD71609.1"/>
    </source>
</evidence>